<dbReference type="RefSeq" id="WP_188714121.1">
    <property type="nucleotide sequence ID" value="NZ_BMIV01000002.1"/>
</dbReference>
<protein>
    <recommendedName>
        <fullName evidence="4">DUF2934 domain-containing protein</fullName>
    </recommendedName>
</protein>
<dbReference type="Pfam" id="PF11154">
    <property type="entry name" value="DUF2934"/>
    <property type="match status" value="1"/>
</dbReference>
<evidence type="ECO:0000256" key="1">
    <source>
        <dbReference type="SAM" id="MobiDB-lite"/>
    </source>
</evidence>
<dbReference type="InterPro" id="IPR021327">
    <property type="entry name" value="DUF2934"/>
</dbReference>
<proteinExistence type="predicted"/>
<feature type="compositionally biased region" description="Basic and acidic residues" evidence="1">
    <location>
        <begin position="1"/>
        <end position="39"/>
    </location>
</feature>
<reference evidence="3" key="1">
    <citation type="journal article" date="2019" name="Int. J. Syst. Evol. Microbiol.">
        <title>The Global Catalogue of Microorganisms (GCM) 10K type strain sequencing project: providing services to taxonomists for standard genome sequencing and annotation.</title>
        <authorList>
            <consortium name="The Broad Institute Genomics Platform"/>
            <consortium name="The Broad Institute Genome Sequencing Center for Infectious Disease"/>
            <person name="Wu L."/>
            <person name="Ma J."/>
        </authorList>
    </citation>
    <scope>NUCLEOTIDE SEQUENCE [LARGE SCALE GENOMIC DNA]</scope>
    <source>
        <strain evidence="3">CGMCC 1.15419</strain>
    </source>
</reference>
<dbReference type="EMBL" id="BMIV01000002">
    <property type="protein sequence ID" value="GGF58231.1"/>
    <property type="molecule type" value="Genomic_DNA"/>
</dbReference>
<accession>A0ABQ1VEV5</accession>
<evidence type="ECO:0008006" key="4">
    <source>
        <dbReference type="Google" id="ProtNLM"/>
    </source>
</evidence>
<evidence type="ECO:0000313" key="2">
    <source>
        <dbReference type="EMBL" id="GGF58231.1"/>
    </source>
</evidence>
<keyword evidence="3" id="KW-1185">Reference proteome</keyword>
<feature type="compositionally biased region" description="Low complexity" evidence="1">
    <location>
        <begin position="92"/>
        <end position="107"/>
    </location>
</feature>
<evidence type="ECO:0000313" key="3">
    <source>
        <dbReference type="Proteomes" id="UP000640509"/>
    </source>
</evidence>
<name>A0ABQ1VEV5_9RHOB</name>
<sequence>MDQDHQERIRQRAHEIWESEGRPEGRDADHWSRAEEELRNQTGQGDQTGSGDMSGGQGGDSIQSPDAAQTADESQPQLLEQEPKKKTRKSTKSTSAKAGKSASATSTPYLNDGP</sequence>
<feature type="compositionally biased region" description="Gly residues" evidence="1">
    <location>
        <begin position="46"/>
        <end position="59"/>
    </location>
</feature>
<gene>
    <name evidence="2" type="ORF">GCM10011402_07840</name>
</gene>
<feature type="region of interest" description="Disordered" evidence="1">
    <location>
        <begin position="1"/>
        <end position="114"/>
    </location>
</feature>
<organism evidence="2 3">
    <name type="scientific">Paracoccus acridae</name>
    <dbReference type="NCBI Taxonomy" id="1795310"/>
    <lineage>
        <taxon>Bacteria</taxon>
        <taxon>Pseudomonadati</taxon>
        <taxon>Pseudomonadota</taxon>
        <taxon>Alphaproteobacteria</taxon>
        <taxon>Rhodobacterales</taxon>
        <taxon>Paracoccaceae</taxon>
        <taxon>Paracoccus</taxon>
    </lineage>
</organism>
<comment type="caution">
    <text evidence="2">The sequence shown here is derived from an EMBL/GenBank/DDBJ whole genome shotgun (WGS) entry which is preliminary data.</text>
</comment>
<dbReference type="Proteomes" id="UP000640509">
    <property type="component" value="Unassembled WGS sequence"/>
</dbReference>